<evidence type="ECO:0000256" key="7">
    <source>
        <dbReference type="ARBA" id="ARBA00022741"/>
    </source>
</evidence>
<comment type="similarity">
    <text evidence="2">Belongs to the TsaE family.</text>
</comment>
<keyword evidence="8" id="KW-0067">ATP-binding</keyword>
<evidence type="ECO:0000256" key="8">
    <source>
        <dbReference type="ARBA" id="ARBA00022840"/>
    </source>
</evidence>
<dbReference type="InterPro" id="IPR027417">
    <property type="entry name" value="P-loop_NTPase"/>
</dbReference>
<keyword evidence="5" id="KW-0819">tRNA processing</keyword>
<dbReference type="OrthoDB" id="9815896at2"/>
<dbReference type="InterPro" id="IPR003442">
    <property type="entry name" value="T6A_TsaE"/>
</dbReference>
<name>A0A410Q9T7_9FIRM</name>
<keyword evidence="4" id="KW-0963">Cytoplasm</keyword>
<keyword evidence="12" id="KW-1185">Reference proteome</keyword>
<evidence type="ECO:0000256" key="1">
    <source>
        <dbReference type="ARBA" id="ARBA00004496"/>
    </source>
</evidence>
<comment type="subcellular location">
    <subcellularLocation>
        <location evidence="1">Cytoplasm</location>
    </subcellularLocation>
</comment>
<dbReference type="PANTHER" id="PTHR33540">
    <property type="entry name" value="TRNA THREONYLCARBAMOYLADENOSINE BIOSYNTHESIS PROTEIN TSAE"/>
    <property type="match status" value="1"/>
</dbReference>
<dbReference type="Proteomes" id="UP000287969">
    <property type="component" value="Chromosome"/>
</dbReference>
<accession>A0A410Q9T7</accession>
<evidence type="ECO:0000313" key="11">
    <source>
        <dbReference type="EMBL" id="QAT60762.1"/>
    </source>
</evidence>
<dbReference type="EMBL" id="CP035282">
    <property type="protein sequence ID" value="QAT60762.1"/>
    <property type="molecule type" value="Genomic_DNA"/>
</dbReference>
<dbReference type="NCBIfam" id="TIGR00150">
    <property type="entry name" value="T6A_YjeE"/>
    <property type="match status" value="1"/>
</dbReference>
<evidence type="ECO:0000256" key="10">
    <source>
        <dbReference type="ARBA" id="ARBA00032441"/>
    </source>
</evidence>
<dbReference type="GO" id="GO:0046872">
    <property type="term" value="F:metal ion binding"/>
    <property type="evidence" value="ECO:0007669"/>
    <property type="project" value="UniProtKB-KW"/>
</dbReference>
<dbReference type="PANTHER" id="PTHR33540:SF2">
    <property type="entry name" value="TRNA THREONYLCARBAMOYLADENOSINE BIOSYNTHESIS PROTEIN TSAE"/>
    <property type="match status" value="1"/>
</dbReference>
<dbReference type="AlphaFoldDB" id="A0A410Q9T7"/>
<keyword evidence="11" id="KW-0808">Transferase</keyword>
<sequence>MIKYISHDLKDTEKLGLKLGKILKKGDFINLSGDLGTGKTTLTKSIGKGLGVSEYITSPTFNLINEYNGRLRLYHFDVYRLKSPEEMFDLGYEEYFYSDGVTIIEWGNNIVDMLPKERLDIYMDVGINDNERKIFINGKGKRYIEMEEELKRIENIIY</sequence>
<reference evidence="12" key="1">
    <citation type="submission" date="2019-01" db="EMBL/GenBank/DDBJ databases">
        <title>Draft genomes of a novel of Sporanaerobacter strains.</title>
        <authorList>
            <person name="Ma S."/>
        </authorList>
    </citation>
    <scope>NUCLEOTIDE SEQUENCE [LARGE SCALE GENOMIC DNA]</scope>
    <source>
        <strain evidence="12">NJN-17</strain>
    </source>
</reference>
<evidence type="ECO:0000256" key="2">
    <source>
        <dbReference type="ARBA" id="ARBA00007599"/>
    </source>
</evidence>
<dbReference type="Pfam" id="PF02367">
    <property type="entry name" value="TsaE"/>
    <property type="match status" value="1"/>
</dbReference>
<dbReference type="GO" id="GO:0016740">
    <property type="term" value="F:transferase activity"/>
    <property type="evidence" value="ECO:0007669"/>
    <property type="project" value="UniProtKB-KW"/>
</dbReference>
<dbReference type="KEGG" id="spoa:EQM13_03785"/>
<keyword evidence="6" id="KW-0479">Metal-binding</keyword>
<dbReference type="GO" id="GO:0005737">
    <property type="term" value="C:cytoplasm"/>
    <property type="evidence" value="ECO:0007669"/>
    <property type="project" value="UniProtKB-SubCell"/>
</dbReference>
<dbReference type="Gene3D" id="3.40.50.300">
    <property type="entry name" value="P-loop containing nucleotide triphosphate hydrolases"/>
    <property type="match status" value="1"/>
</dbReference>
<dbReference type="SUPFAM" id="SSF52540">
    <property type="entry name" value="P-loop containing nucleoside triphosphate hydrolases"/>
    <property type="match status" value="1"/>
</dbReference>
<evidence type="ECO:0000256" key="5">
    <source>
        <dbReference type="ARBA" id="ARBA00022694"/>
    </source>
</evidence>
<dbReference type="RefSeq" id="WP_071139647.1">
    <property type="nucleotide sequence ID" value="NZ_CP035282.1"/>
</dbReference>
<keyword evidence="7" id="KW-0547">Nucleotide-binding</keyword>
<proteinExistence type="inferred from homology"/>
<dbReference type="GO" id="GO:0002949">
    <property type="term" value="P:tRNA threonylcarbamoyladenosine modification"/>
    <property type="evidence" value="ECO:0007669"/>
    <property type="project" value="InterPro"/>
</dbReference>
<evidence type="ECO:0000256" key="6">
    <source>
        <dbReference type="ARBA" id="ARBA00022723"/>
    </source>
</evidence>
<dbReference type="GO" id="GO:0005524">
    <property type="term" value="F:ATP binding"/>
    <property type="evidence" value="ECO:0007669"/>
    <property type="project" value="UniProtKB-KW"/>
</dbReference>
<keyword evidence="9" id="KW-0460">Magnesium</keyword>
<organism evidence="11 12">
    <name type="scientific">Acidilutibacter cellobiosedens</name>
    <dbReference type="NCBI Taxonomy" id="2507161"/>
    <lineage>
        <taxon>Bacteria</taxon>
        <taxon>Bacillati</taxon>
        <taxon>Bacillota</taxon>
        <taxon>Tissierellia</taxon>
        <taxon>Tissierellales</taxon>
        <taxon>Acidilutibacteraceae</taxon>
        <taxon>Acidilutibacter</taxon>
    </lineage>
</organism>
<gene>
    <name evidence="11" type="primary">tsaE</name>
    <name evidence="11" type="ORF">EQM13_03785</name>
</gene>
<evidence type="ECO:0000313" key="12">
    <source>
        <dbReference type="Proteomes" id="UP000287969"/>
    </source>
</evidence>
<evidence type="ECO:0000256" key="3">
    <source>
        <dbReference type="ARBA" id="ARBA00019010"/>
    </source>
</evidence>
<evidence type="ECO:0000256" key="9">
    <source>
        <dbReference type="ARBA" id="ARBA00022842"/>
    </source>
</evidence>
<protein>
    <recommendedName>
        <fullName evidence="3">tRNA threonylcarbamoyladenosine biosynthesis protein TsaE</fullName>
    </recommendedName>
    <alternativeName>
        <fullName evidence="10">t(6)A37 threonylcarbamoyladenosine biosynthesis protein TsaE</fullName>
    </alternativeName>
</protein>
<evidence type="ECO:0000256" key="4">
    <source>
        <dbReference type="ARBA" id="ARBA00022490"/>
    </source>
</evidence>